<accession>A0A517RMU5</accession>
<protein>
    <submittedName>
        <fullName evidence="2">Uncharacterized protein</fullName>
    </submittedName>
</protein>
<organism evidence="2 3">
    <name type="scientific">Gimesia alba</name>
    <dbReference type="NCBI Taxonomy" id="2527973"/>
    <lineage>
        <taxon>Bacteria</taxon>
        <taxon>Pseudomonadati</taxon>
        <taxon>Planctomycetota</taxon>
        <taxon>Planctomycetia</taxon>
        <taxon>Planctomycetales</taxon>
        <taxon>Planctomycetaceae</taxon>
        <taxon>Gimesia</taxon>
    </lineage>
</organism>
<dbReference type="EMBL" id="CP036269">
    <property type="protein sequence ID" value="QDT45199.1"/>
    <property type="molecule type" value="Genomic_DNA"/>
</dbReference>
<dbReference type="SUPFAM" id="SSF52540">
    <property type="entry name" value="P-loop containing nucleoside triphosphate hydrolases"/>
    <property type="match status" value="1"/>
</dbReference>
<proteinExistence type="predicted"/>
<feature type="compositionally biased region" description="Polar residues" evidence="1">
    <location>
        <begin position="417"/>
        <end position="428"/>
    </location>
</feature>
<dbReference type="KEGG" id="gaz:Pan241w_53180"/>
<keyword evidence="3" id="KW-1185">Reference proteome</keyword>
<evidence type="ECO:0000313" key="2">
    <source>
        <dbReference type="EMBL" id="QDT45199.1"/>
    </source>
</evidence>
<gene>
    <name evidence="2" type="ORF">Pan241w_53180</name>
</gene>
<name>A0A517RMU5_9PLAN</name>
<dbReference type="Proteomes" id="UP000317171">
    <property type="component" value="Chromosome"/>
</dbReference>
<sequence length="428" mass="48818">MILCLYLLMILIVGATRMGKTFGVIDKLTHETRKILALDPQDSLSRRFFQHHICGGSTKRILYDQLRRTDRAPGFISLWESEHTDPLQRLRENDYERSLIAEPLYGRRSLDGVSRPRIAEYTDEALKVIQFQNAYAPLFWLPFAIQPHLPDFEFLLRHCTHQETVDRLQSLAKLSPGQLRNEVSPTLRLLEPACRDPAFISRCGTLHCDDLINRYDTLIVEGSGATDQTIEIVLQLWTYKAIQYVERHKRSLVLVIDEAANWNLITKDLLRAVATLEKYGFELILITQSLSIVSSEIRVTLFQNARRVECYRVGSLEDARLMSGIFGALQYDPDSSGGVSGQGKMLIQELMTLPVGTRYVREQGHVFKEQSPILKDSYAWPGISEHMMQDAIQNIIQGADYQTPKYCTPASVRGRQRGSNADESSWRG</sequence>
<feature type="region of interest" description="Disordered" evidence="1">
    <location>
        <begin position="407"/>
        <end position="428"/>
    </location>
</feature>
<reference evidence="2 3" key="1">
    <citation type="submission" date="2019-02" db="EMBL/GenBank/DDBJ databases">
        <title>Deep-cultivation of Planctomycetes and their phenomic and genomic characterization uncovers novel biology.</title>
        <authorList>
            <person name="Wiegand S."/>
            <person name="Jogler M."/>
            <person name="Boedeker C."/>
            <person name="Pinto D."/>
            <person name="Vollmers J."/>
            <person name="Rivas-Marin E."/>
            <person name="Kohn T."/>
            <person name="Peeters S.H."/>
            <person name="Heuer A."/>
            <person name="Rast P."/>
            <person name="Oberbeckmann S."/>
            <person name="Bunk B."/>
            <person name="Jeske O."/>
            <person name="Meyerdierks A."/>
            <person name="Storesund J.E."/>
            <person name="Kallscheuer N."/>
            <person name="Luecker S."/>
            <person name="Lage O.M."/>
            <person name="Pohl T."/>
            <person name="Merkel B.J."/>
            <person name="Hornburger P."/>
            <person name="Mueller R.-W."/>
            <person name="Bruemmer F."/>
            <person name="Labrenz M."/>
            <person name="Spormann A.M."/>
            <person name="Op den Camp H."/>
            <person name="Overmann J."/>
            <person name="Amann R."/>
            <person name="Jetten M.S.M."/>
            <person name="Mascher T."/>
            <person name="Medema M.H."/>
            <person name="Devos D.P."/>
            <person name="Kaster A.-K."/>
            <person name="Ovreas L."/>
            <person name="Rohde M."/>
            <person name="Galperin M.Y."/>
            <person name="Jogler C."/>
        </authorList>
    </citation>
    <scope>NUCLEOTIDE SEQUENCE [LARGE SCALE GENOMIC DNA]</scope>
    <source>
        <strain evidence="2 3">Pan241w</strain>
    </source>
</reference>
<dbReference type="RefSeq" id="WP_145221409.1">
    <property type="nucleotide sequence ID" value="NZ_CP036269.1"/>
</dbReference>
<dbReference type="AlphaFoldDB" id="A0A517RMU5"/>
<evidence type="ECO:0000256" key="1">
    <source>
        <dbReference type="SAM" id="MobiDB-lite"/>
    </source>
</evidence>
<dbReference type="InterPro" id="IPR027417">
    <property type="entry name" value="P-loop_NTPase"/>
</dbReference>
<dbReference type="Gene3D" id="3.40.50.300">
    <property type="entry name" value="P-loop containing nucleotide triphosphate hydrolases"/>
    <property type="match status" value="1"/>
</dbReference>
<evidence type="ECO:0000313" key="3">
    <source>
        <dbReference type="Proteomes" id="UP000317171"/>
    </source>
</evidence>